<reference evidence="6 7" key="1">
    <citation type="submission" date="2020-08" db="EMBL/GenBank/DDBJ databases">
        <title>Sequencing the genomes of 1000 actinobacteria strains.</title>
        <authorList>
            <person name="Klenk H.-P."/>
        </authorList>
    </citation>
    <scope>NUCLEOTIDE SEQUENCE [LARGE SCALE GENOMIC DNA]</scope>
    <source>
        <strain evidence="6 7">DSM 45362</strain>
    </source>
</reference>
<dbReference type="Pfam" id="PF08659">
    <property type="entry name" value="KR"/>
    <property type="match status" value="2"/>
</dbReference>
<keyword evidence="2" id="KW-0597">Phosphoprotein</keyword>
<feature type="region of interest" description="Disordered" evidence="4">
    <location>
        <begin position="55"/>
        <end position="74"/>
    </location>
</feature>
<dbReference type="InterPro" id="IPR042104">
    <property type="entry name" value="PKS_dehydratase_sf"/>
</dbReference>
<dbReference type="InterPro" id="IPR057326">
    <property type="entry name" value="KR_dom"/>
</dbReference>
<evidence type="ECO:0000313" key="6">
    <source>
        <dbReference type="EMBL" id="MBB5868500.1"/>
    </source>
</evidence>
<dbReference type="Pfam" id="PF21089">
    <property type="entry name" value="PKS_DH_N"/>
    <property type="match status" value="1"/>
</dbReference>
<evidence type="ECO:0000256" key="2">
    <source>
        <dbReference type="ARBA" id="ARBA00022553"/>
    </source>
</evidence>
<proteinExistence type="predicted"/>
<feature type="active site" description="Proton donor; for dehydratase activity" evidence="3">
    <location>
        <position position="812"/>
    </location>
</feature>
<keyword evidence="1" id="KW-0596">Phosphopantetheine</keyword>
<gene>
    <name evidence="6" type="ORF">F4553_001879</name>
</gene>
<dbReference type="PROSITE" id="PS52019">
    <property type="entry name" value="PKS_MFAS_DH"/>
    <property type="match status" value="1"/>
</dbReference>
<dbReference type="PANTHER" id="PTHR43775:SF37">
    <property type="entry name" value="SI:DKEY-61P9.11"/>
    <property type="match status" value="1"/>
</dbReference>
<dbReference type="GO" id="GO:0005886">
    <property type="term" value="C:plasma membrane"/>
    <property type="evidence" value="ECO:0007669"/>
    <property type="project" value="TreeGrafter"/>
</dbReference>
<dbReference type="InterPro" id="IPR049900">
    <property type="entry name" value="PKS_mFAS_DH"/>
</dbReference>
<evidence type="ECO:0000256" key="4">
    <source>
        <dbReference type="SAM" id="MobiDB-lite"/>
    </source>
</evidence>
<organism evidence="6 7">
    <name type="scientific">Allocatelliglobosispora scoriae</name>
    <dbReference type="NCBI Taxonomy" id="643052"/>
    <lineage>
        <taxon>Bacteria</taxon>
        <taxon>Bacillati</taxon>
        <taxon>Actinomycetota</taxon>
        <taxon>Actinomycetes</taxon>
        <taxon>Micromonosporales</taxon>
        <taxon>Micromonosporaceae</taxon>
        <taxon>Allocatelliglobosispora</taxon>
    </lineage>
</organism>
<dbReference type="GO" id="GO:0004312">
    <property type="term" value="F:fatty acid synthase activity"/>
    <property type="evidence" value="ECO:0007669"/>
    <property type="project" value="TreeGrafter"/>
</dbReference>
<dbReference type="PANTHER" id="PTHR43775">
    <property type="entry name" value="FATTY ACID SYNTHASE"/>
    <property type="match status" value="1"/>
</dbReference>
<feature type="domain" description="PKS/mFAS DH" evidence="5">
    <location>
        <begin position="598"/>
        <end position="902"/>
    </location>
</feature>
<dbReference type="GO" id="GO:0006633">
    <property type="term" value="P:fatty acid biosynthetic process"/>
    <property type="evidence" value="ECO:0007669"/>
    <property type="project" value="TreeGrafter"/>
</dbReference>
<dbReference type="Proteomes" id="UP000587527">
    <property type="component" value="Unassembled WGS sequence"/>
</dbReference>
<name>A0A841BNW7_9ACTN</name>
<dbReference type="Gene3D" id="3.40.50.720">
    <property type="entry name" value="NAD(P)-binding Rossmann-like Domain"/>
    <property type="match status" value="2"/>
</dbReference>
<dbReference type="InterPro" id="IPR036291">
    <property type="entry name" value="NAD(P)-bd_dom_sf"/>
</dbReference>
<dbReference type="InterPro" id="IPR049552">
    <property type="entry name" value="PKS_DH_N"/>
</dbReference>
<accession>A0A841BNW7</accession>
<dbReference type="Gene3D" id="3.10.129.110">
    <property type="entry name" value="Polyketide synthase dehydratase"/>
    <property type="match status" value="1"/>
</dbReference>
<evidence type="ECO:0000256" key="3">
    <source>
        <dbReference type="PROSITE-ProRule" id="PRU01363"/>
    </source>
</evidence>
<dbReference type="SUPFAM" id="SSF51735">
    <property type="entry name" value="NAD(P)-binding Rossmann-fold domains"/>
    <property type="match status" value="3"/>
</dbReference>
<keyword evidence="7" id="KW-1185">Reference proteome</keyword>
<comment type="caution">
    <text evidence="6">The sequence shown here is derived from an EMBL/GenBank/DDBJ whole genome shotgun (WGS) entry which is preliminary data.</text>
</comment>
<protein>
    <submittedName>
        <fullName evidence="6">NAD(P)-dependent dehydrogenase (Short-subunit alcohol dehydrogenase family)</fullName>
    </submittedName>
</protein>
<dbReference type="RefSeq" id="WP_184834494.1">
    <property type="nucleotide sequence ID" value="NZ_JACHMN010000002.1"/>
</dbReference>
<feature type="region of interest" description="Disordered" evidence="4">
    <location>
        <begin position="904"/>
        <end position="930"/>
    </location>
</feature>
<dbReference type="GO" id="GO:0005737">
    <property type="term" value="C:cytoplasm"/>
    <property type="evidence" value="ECO:0007669"/>
    <property type="project" value="TreeGrafter"/>
</dbReference>
<dbReference type="EMBL" id="JACHMN010000002">
    <property type="protein sequence ID" value="MBB5868500.1"/>
    <property type="molecule type" value="Genomic_DNA"/>
</dbReference>
<evidence type="ECO:0000313" key="7">
    <source>
        <dbReference type="Proteomes" id="UP000587527"/>
    </source>
</evidence>
<feature type="region of interest" description="C-terminal hotdog fold" evidence="3">
    <location>
        <begin position="748"/>
        <end position="902"/>
    </location>
</feature>
<dbReference type="InterPro" id="IPR050091">
    <property type="entry name" value="PKS_NRPS_Biosynth_Enz"/>
</dbReference>
<evidence type="ECO:0000259" key="5">
    <source>
        <dbReference type="PROSITE" id="PS52019"/>
    </source>
</evidence>
<dbReference type="InterPro" id="IPR013968">
    <property type="entry name" value="PKS_KR"/>
</dbReference>
<evidence type="ECO:0000256" key="1">
    <source>
        <dbReference type="ARBA" id="ARBA00022450"/>
    </source>
</evidence>
<feature type="compositionally biased region" description="Pro residues" evidence="4">
    <location>
        <begin position="58"/>
        <end position="70"/>
    </location>
</feature>
<feature type="region of interest" description="N-terminal hotdog fold" evidence="3">
    <location>
        <begin position="598"/>
        <end position="733"/>
    </location>
</feature>
<sequence length="1721" mass="183434">MTSTPEKPEPRSDRHLLAAEGAHEIMALLSGQQSSLEIRRRASATQPYSLLRMTRTAPAPPEPGPAPPAAKDPDAMRRHLYRYVPAPGADGGEGTEFAAPGTLVVLGAGIDAAALPLREDTGLLIAGTGGWTLNGRPVTAEQTDLRNVLTGLGYRHVRAVVDLGDAGSWLAEGPAGVLAVHDAMLPAAQGAAAALADGGTFHVLALRGADRHGVPHPYAGLFTGFVKALEVEPSVTASDTRPGIGCIALLTSAADLPTALAQLRHESGRDRVLPAVMYAGDQRRIPSLLLSPAHPGPQDGLSESSVVVGAGASRGIGMAMLRGIAERHRPQIHVIGSNDLSAYDPAALTEPPEAFRLRRTAHLRQAGPGRTVAELNADMNRLAQARRVHADMLALRELCGHDRVHYHVCDVTDGAAVQAAAERILRAAGGSVDLLLNVAGVFRPAELSGAGIEGFRTTRDIKVAAYRHLKNAFGPQVRRWINTSSISAVYGLPGETAYSSANDFLLTAGAHAHHHGGGRETSIGWGLWSEAGIGADPTVAATLAGNGDLTPMLTAEGLRHLFAELAQDPAAVSPVLVGGGETQAMSRYRPRIADLWARQPDGFFLDEPAEVTETRLVAYREFSGDRDGYLHDHTINGHPTLPGLMYLEIGAQAACRLVAARVPVAVEDLVLARFLRLYDGGGPQRKKITAELLRHDPSPHGESEVLVTVTTDLITPNGTVLGRDRLHARLRVLLRDRPRHPSRLPAGHRPRGGRQVRNPYQIDSPFARLDGVFGAAAQVDVGPHGNTAAMRLDADRTARWFHDGRTPAIACDAAAQISIAGDEDGWSTVAVPLRIARVDFYGGATDGRLADARTELTLLSEPARRDRNRIRVPWSAVVGDDGRLAARISGLTAEIIGYVHQSTGQFREAEPDPADDAPSAQQPTGGPEDEPAVRAHLVCYATADYTRPVDRFAVFAEPAALPPTAGEYLPGRAVLLIGAHPPLLAKVGRRLTEAGVAVTTAATVRQLDGVAATAAAWDAIIDLNLTGLADYTLGDPSWERALELTTSALQLVYPAWAAETDFHRRCYLVVTCRDGMLGRSGEGRSGTRQPLAGAWSGLAKTVPMELPAAASKVIDLDTHDDAFVTQTLLAEAGQWDDQEVGYRHRRRYRFPLRRHPLPPPVDGPGIGPGDCVLISGGGRGIGWRLATALARTGAKVVVTGRQRLPAGPDAPPWLSMTAEQFLAWRAQHLRDGAAAGAVKDALTEAARAEEVRALRANLAEAAAAGLDLRYHACDITDPRQVADLAQALTTSPTVLVHNAGVYRGARLSAYTPDEVRRTVAVKVTGLAHLLAAFRDGPDGRPSLRMLCNVSSMSAKVGGMVGQAAYAAANEALGQLGAWAARRYRLPVHTVCWNTWERTGNIVNYIGAAQYGSTIDPAEGIRRWTAELAALAARAHPAGGAQPPRATESVYYGRFGVVAPPGWLAALPWPPDHRDTRRLRDLLAMAGQVREFSSHRRLAFEHRFSHDQEPTAGQSEVSLPVMLEYALGAGDWLPPEGRPRQHLLDITEISCDPGALGLGPGRDLRLTFHATGRWEERDRGSGDCWNVRVVARGEDGRAALSCVLRYASAPPDLPRPANATAAQAVARHHDAELWDSGHAPRMCLPHPGLDALLAAARTGPRDRGRWLISRLAARPGCLAADRLLTLCGSGGDYALAAGSEVVLVAESVRWNESAEQGDESIA</sequence>
<dbReference type="GO" id="GO:0071770">
    <property type="term" value="P:DIM/DIP cell wall layer assembly"/>
    <property type="evidence" value="ECO:0007669"/>
    <property type="project" value="TreeGrafter"/>
</dbReference>
<dbReference type="SMART" id="SM00822">
    <property type="entry name" value="PKS_KR"/>
    <property type="match status" value="1"/>
</dbReference>
<feature type="active site" description="Proton acceptor; for dehydratase activity" evidence="3">
    <location>
        <position position="633"/>
    </location>
</feature>